<dbReference type="AlphaFoldDB" id="A0A0B6ZZU3"/>
<proteinExistence type="predicted"/>
<organism evidence="1">
    <name type="scientific">Arion vulgaris</name>
    <dbReference type="NCBI Taxonomy" id="1028688"/>
    <lineage>
        <taxon>Eukaryota</taxon>
        <taxon>Metazoa</taxon>
        <taxon>Spiralia</taxon>
        <taxon>Lophotrochozoa</taxon>
        <taxon>Mollusca</taxon>
        <taxon>Gastropoda</taxon>
        <taxon>Heterobranchia</taxon>
        <taxon>Euthyneura</taxon>
        <taxon>Panpulmonata</taxon>
        <taxon>Eupulmonata</taxon>
        <taxon>Stylommatophora</taxon>
        <taxon>Helicina</taxon>
        <taxon>Arionoidea</taxon>
        <taxon>Arionidae</taxon>
        <taxon>Arion</taxon>
    </lineage>
</organism>
<reference evidence="1" key="1">
    <citation type="submission" date="2014-12" db="EMBL/GenBank/DDBJ databases">
        <title>Insight into the proteome of Arion vulgaris.</title>
        <authorList>
            <person name="Aradska J."/>
            <person name="Bulat T."/>
            <person name="Smidak R."/>
            <person name="Sarate P."/>
            <person name="Gangsoo J."/>
            <person name="Sialana F."/>
            <person name="Bilban M."/>
            <person name="Lubec G."/>
        </authorList>
    </citation>
    <scope>NUCLEOTIDE SEQUENCE</scope>
    <source>
        <tissue evidence="1">Skin</tissue>
    </source>
</reference>
<dbReference type="EMBL" id="HACG01026385">
    <property type="protein sequence ID" value="CEK73250.1"/>
    <property type="molecule type" value="Transcribed_RNA"/>
</dbReference>
<gene>
    <name evidence="1" type="primary">ORF85929</name>
</gene>
<feature type="non-terminal residue" evidence="1">
    <location>
        <position position="80"/>
    </location>
</feature>
<accession>A0A0B6ZZU3</accession>
<protein>
    <submittedName>
        <fullName evidence="1">Uncharacterized protein</fullName>
    </submittedName>
</protein>
<name>A0A0B6ZZU3_9EUPU</name>
<evidence type="ECO:0000313" key="1">
    <source>
        <dbReference type="EMBL" id="CEK73250.1"/>
    </source>
</evidence>
<sequence length="80" mass="9262">MTNLMLICLSPPQLDSLVFFMYLVSHTSIHNLLYHRCFIVLSEFVEDFCSDRQVWGSRTAQTICRQTCVVLEACRQTCVV</sequence>